<protein>
    <submittedName>
        <fullName evidence="1">Uncharacterized protein</fullName>
    </submittedName>
</protein>
<keyword evidence="2" id="KW-1185">Reference proteome</keyword>
<dbReference type="RefSeq" id="WP_348738196.1">
    <property type="nucleotide sequence ID" value="NZ_CAXJRC010000013.1"/>
</dbReference>
<evidence type="ECO:0000313" key="1">
    <source>
        <dbReference type="EMBL" id="CAL2106420.1"/>
    </source>
</evidence>
<gene>
    <name evidence="1" type="ORF">T190115A13A_210074</name>
</gene>
<organism evidence="1 2">
    <name type="scientific">Tenacibaculum vairaonense</name>
    <dbReference type="NCBI Taxonomy" id="3137860"/>
    <lineage>
        <taxon>Bacteria</taxon>
        <taxon>Pseudomonadati</taxon>
        <taxon>Bacteroidota</taxon>
        <taxon>Flavobacteriia</taxon>
        <taxon>Flavobacteriales</taxon>
        <taxon>Flavobacteriaceae</taxon>
        <taxon>Tenacibaculum</taxon>
    </lineage>
</organism>
<evidence type="ECO:0000313" key="2">
    <source>
        <dbReference type="Proteomes" id="UP001497602"/>
    </source>
</evidence>
<reference evidence="1 2" key="1">
    <citation type="submission" date="2024-05" db="EMBL/GenBank/DDBJ databases">
        <authorList>
            <person name="Duchaud E."/>
        </authorList>
    </citation>
    <scope>NUCLEOTIDE SEQUENCE [LARGE SCALE GENOMIC DNA]</scope>
    <source>
        <strain evidence="1">Ena-SAMPLE-TAB-13-05-2024-13:56:06:370-140305</strain>
    </source>
</reference>
<dbReference type="Proteomes" id="UP001497602">
    <property type="component" value="Unassembled WGS sequence"/>
</dbReference>
<sequence length="166" mass="19263">MNINHKEFEACLGKEVSEVNKILTLSFSNIHTSNKQLYFAFLEEDKYFYQQSYKAISLILNNKKKAISLTIHFNQLVNNQFYKSLQAAYGAPNSIQVIEQEKRIAKTSVNDTLFKQELSKNIVTTRKGSLEENPLFVMWKSETISIEILNKYKQSTSELTFKAIDY</sequence>
<proteinExistence type="predicted"/>
<dbReference type="EMBL" id="CAXJRC010000013">
    <property type="protein sequence ID" value="CAL2106420.1"/>
    <property type="molecule type" value="Genomic_DNA"/>
</dbReference>
<name>A0ABP1F7N7_9FLAO</name>
<comment type="caution">
    <text evidence="1">The sequence shown here is derived from an EMBL/GenBank/DDBJ whole genome shotgun (WGS) entry which is preliminary data.</text>
</comment>
<accession>A0ABP1F7N7</accession>